<sequence>MDKPLPLLPSDAPPGAISHPMAENASASSGVPEALPTEHDLDQAFKIPILDSYGKEQLFGDLFDNLRAQEKSRVMVIFVRHFFCGSCQDYIQTLSSSIPPPSSLPSNTSLVIIGCGATSLIPMYAKETSCPFQIYTDPSSRLYSIFGMTRTWSLGPVPEYLRHSTFALVVKGISQGLRRTFNGDALKSGDMAQVGGEFFFEIKPKSQENGRDIIVTWGHRMKTTRDHTEVPELKRIMGLD</sequence>
<evidence type="ECO:0000313" key="1">
    <source>
        <dbReference type="EMBL" id="KAI2391176.1"/>
    </source>
</evidence>
<name>A0ACB8V2E7_9EURO</name>
<comment type="caution">
    <text evidence="1">The sequence shown here is derived from an EMBL/GenBank/DDBJ whole genome shotgun (WGS) entry which is preliminary data.</text>
</comment>
<gene>
    <name evidence="1" type="ORF">LOY88_001249</name>
</gene>
<protein>
    <submittedName>
        <fullName evidence="1">Uncharacterized protein</fullName>
    </submittedName>
</protein>
<reference evidence="1" key="1">
    <citation type="journal article" date="2022" name="bioRxiv">
        <title>Population genetic analysis of Ophidiomyces ophidiicola, the causative agent of snake fungal disease, indicates recent introductions to the USA.</title>
        <authorList>
            <person name="Ladner J.T."/>
            <person name="Palmer J.M."/>
            <person name="Ettinger C.L."/>
            <person name="Stajich J.E."/>
            <person name="Farrell T.M."/>
            <person name="Glorioso B.M."/>
            <person name="Lawson B."/>
            <person name="Price S.J."/>
            <person name="Stengle A.G."/>
            <person name="Grear D.A."/>
            <person name="Lorch J.M."/>
        </authorList>
    </citation>
    <scope>NUCLEOTIDE SEQUENCE</scope>
    <source>
        <strain evidence="1">NWHC 24266-5</strain>
    </source>
</reference>
<proteinExistence type="predicted"/>
<organism evidence="1">
    <name type="scientific">Ophidiomyces ophidiicola</name>
    <dbReference type="NCBI Taxonomy" id="1387563"/>
    <lineage>
        <taxon>Eukaryota</taxon>
        <taxon>Fungi</taxon>
        <taxon>Dikarya</taxon>
        <taxon>Ascomycota</taxon>
        <taxon>Pezizomycotina</taxon>
        <taxon>Eurotiomycetes</taxon>
        <taxon>Eurotiomycetidae</taxon>
        <taxon>Onygenales</taxon>
        <taxon>Onygenaceae</taxon>
        <taxon>Ophidiomyces</taxon>
    </lineage>
</organism>
<dbReference type="EMBL" id="JALBCA010000013">
    <property type="protein sequence ID" value="KAI2391176.1"/>
    <property type="molecule type" value="Genomic_DNA"/>
</dbReference>
<accession>A0ACB8V2E7</accession>